<organism evidence="3 4">
    <name type="scientific">Symbiobacterium thermophilum</name>
    <dbReference type="NCBI Taxonomy" id="2734"/>
    <lineage>
        <taxon>Bacteria</taxon>
        <taxon>Bacillati</taxon>
        <taxon>Bacillota</taxon>
        <taxon>Clostridia</taxon>
        <taxon>Eubacteriales</taxon>
        <taxon>Symbiobacteriaceae</taxon>
        <taxon>Symbiobacterium</taxon>
    </lineage>
</organism>
<keyword evidence="1" id="KW-0732">Signal</keyword>
<dbReference type="AlphaFoldDB" id="A0A953LJ21"/>
<dbReference type="RefSeq" id="WP_273379744.1">
    <property type="nucleotide sequence ID" value="NZ_PIUK01000099.1"/>
</dbReference>
<evidence type="ECO:0000313" key="3">
    <source>
        <dbReference type="EMBL" id="MBY6276679.1"/>
    </source>
</evidence>
<gene>
    <name evidence="3" type="ORF">CWE10_10785</name>
</gene>
<comment type="caution">
    <text evidence="3">The sequence shown here is derived from an EMBL/GenBank/DDBJ whole genome shotgun (WGS) entry which is preliminary data.</text>
</comment>
<dbReference type="EMBL" id="PIUK01000099">
    <property type="protein sequence ID" value="MBY6276679.1"/>
    <property type="molecule type" value="Genomic_DNA"/>
</dbReference>
<evidence type="ECO:0000259" key="2">
    <source>
        <dbReference type="Pfam" id="PF09992"/>
    </source>
</evidence>
<feature type="domain" description="Phosphodiester glycosidase" evidence="2">
    <location>
        <begin position="202"/>
        <end position="372"/>
    </location>
</feature>
<sequence length="921" mass="97187">MKRKAWLLIPVLVAALAAPSPASAARIDNPPPDYVTARHEVTPLAQGLTLTNFQRLYPYGWVNGWLLTADLSQSTLTSDVITAPGLTEREPVLDMAAREGAVAAINGDFFALGGSGIALGTVVKRGQYLQSPQPSWPNGVVVGTDRIGRLATVALEGTVTTPYGSHRLTVVNTPVVPEGGLGIFTPLWTKDRPWAMGDAQEGREVVVQAGRVVSVSGRVTNVPVPADGFILVGTNEAARFLDPLKPGDPVEVSYRPSPAVAWAIGGQNYLVRDGAVVPDLDNTSRRPRSAVGFSADGRRMYLLVIEGDSSRSAGATLAEMAAFMKSFGAANALELDGGGSSTIVARRPGEPLTVLNLPASAQRPVPNGIGLFAQPGSGRAQHLRIDGEARVFSGLSRTFTVTAFDEQYEPVAVQQVQWGAKGPGVIGSDGRYTAADAPGSRVTITAAAHGLTTELQVRILGRVARIEPQASGGLTLLDAAGSTFTVVGYDADGYRALIDPRDLTVEYDPSLVRVEPEGDGLRAVPVATGSGYITVSVQGHRAVIPFVSGTRSTLLASLGQTALWMFERHPEQVTGWVAPSQGPGGDRATALYYTFAPAEGNRAAYLQAVAPIVLPGRPDRIGLWVQGDGQGAWLRATLQDAAGNSYTLDLAPRVDWTGWRYVEAAVPGGVTYPVSLHRIYPVETDAQRSYSGMLVFADLTVKTALPMPDAPAAEVPGPDAILNPGVPAGPESWSFAVLAALPDVAPEESVKAALEADPRFFLVGPGLRSQVREILARLGAAAVPVYEMAPPARYFDAGGVRFILLGTEQGGLRATAFHQWEGLDALLEVTSRAGSIRRVVVVGGQSPLRFRDAREGQLLQERLTAFEDRSGKAAAYLGAGGAAPGVTRVEGVPYIDAGTPRVPVIFTVDPTADSLWLRMGR</sequence>
<evidence type="ECO:0000313" key="4">
    <source>
        <dbReference type="Proteomes" id="UP000732377"/>
    </source>
</evidence>
<dbReference type="InterPro" id="IPR018711">
    <property type="entry name" value="NAGPA"/>
</dbReference>
<name>A0A953LJ21_SYMTR</name>
<proteinExistence type="predicted"/>
<feature type="chain" id="PRO_5036751339" description="Phosphodiester glycosidase domain-containing protein" evidence="1">
    <location>
        <begin position="25"/>
        <end position="921"/>
    </location>
</feature>
<protein>
    <recommendedName>
        <fullName evidence="2">Phosphodiester glycosidase domain-containing protein</fullName>
    </recommendedName>
</protein>
<evidence type="ECO:0000256" key="1">
    <source>
        <dbReference type="SAM" id="SignalP"/>
    </source>
</evidence>
<dbReference type="PANTHER" id="PTHR40446">
    <property type="entry name" value="N-ACETYLGLUCOSAMINE-1-PHOSPHODIESTER ALPHA-N-ACETYLGLUCOSAMINIDASE"/>
    <property type="match status" value="1"/>
</dbReference>
<dbReference type="Proteomes" id="UP000732377">
    <property type="component" value="Unassembled WGS sequence"/>
</dbReference>
<accession>A0A953LJ21</accession>
<dbReference type="PANTHER" id="PTHR40446:SF2">
    <property type="entry name" value="N-ACETYLGLUCOSAMINE-1-PHOSPHODIESTER ALPHA-N-ACETYLGLUCOSAMINIDASE"/>
    <property type="match status" value="1"/>
</dbReference>
<feature type="signal peptide" evidence="1">
    <location>
        <begin position="1"/>
        <end position="24"/>
    </location>
</feature>
<dbReference type="Pfam" id="PF09992">
    <property type="entry name" value="NAGPA"/>
    <property type="match status" value="1"/>
</dbReference>
<reference evidence="3" key="1">
    <citation type="submission" date="2017-11" db="EMBL/GenBank/DDBJ databases">
        <title>Three new genomes from thermophilic consortium.</title>
        <authorList>
            <person name="Quaggio R."/>
            <person name="Amgarten D."/>
            <person name="Setubal J.C."/>
        </authorList>
    </citation>
    <scope>NUCLEOTIDE SEQUENCE</scope>
    <source>
        <strain evidence="3">ZCTH01-B2</strain>
    </source>
</reference>